<accession>A0AAE9A768</accession>
<dbReference type="AlphaFoldDB" id="A0AAE9A768"/>
<evidence type="ECO:0000259" key="1">
    <source>
        <dbReference type="PROSITE" id="PS50181"/>
    </source>
</evidence>
<dbReference type="InterPro" id="IPR002900">
    <property type="entry name" value="DUF38/FTH_CAE_spp"/>
</dbReference>
<proteinExistence type="predicted"/>
<gene>
    <name evidence="2" type="ORF">L3Y34_009393</name>
</gene>
<dbReference type="InterPro" id="IPR036047">
    <property type="entry name" value="F-box-like_dom_sf"/>
</dbReference>
<dbReference type="InterPro" id="IPR001810">
    <property type="entry name" value="F-box_dom"/>
</dbReference>
<dbReference type="CDD" id="cd22150">
    <property type="entry name" value="F-box_CeFBXA-like"/>
    <property type="match status" value="1"/>
</dbReference>
<organism evidence="2 3">
    <name type="scientific">Caenorhabditis briggsae</name>
    <dbReference type="NCBI Taxonomy" id="6238"/>
    <lineage>
        <taxon>Eukaryota</taxon>
        <taxon>Metazoa</taxon>
        <taxon>Ecdysozoa</taxon>
        <taxon>Nematoda</taxon>
        <taxon>Chromadorea</taxon>
        <taxon>Rhabditida</taxon>
        <taxon>Rhabditina</taxon>
        <taxon>Rhabditomorpha</taxon>
        <taxon>Rhabditoidea</taxon>
        <taxon>Rhabditidae</taxon>
        <taxon>Peloderinae</taxon>
        <taxon>Caenorhabditis</taxon>
    </lineage>
</organism>
<dbReference type="SMART" id="SM00256">
    <property type="entry name" value="FBOX"/>
    <property type="match status" value="1"/>
</dbReference>
<dbReference type="PROSITE" id="PS50181">
    <property type="entry name" value="FBOX"/>
    <property type="match status" value="1"/>
</dbReference>
<evidence type="ECO:0000313" key="2">
    <source>
        <dbReference type="EMBL" id="ULT91712.1"/>
    </source>
</evidence>
<dbReference type="Proteomes" id="UP000827892">
    <property type="component" value="Chromosome V"/>
</dbReference>
<dbReference type="InterPro" id="IPR040161">
    <property type="entry name" value="FB224"/>
</dbReference>
<dbReference type="PANTHER" id="PTHR23015:SF4">
    <property type="entry name" value="DUF38 DOMAIN-CONTAINING PROTEIN-RELATED"/>
    <property type="match status" value="1"/>
</dbReference>
<sequence>MSSIIEMPEFVLEKIIGFSNFKDVLTLRQVCRDFRNFIDDLKDSKLPDSNFKEMEIVSKKDENKIVFAFADFGGTIYRIEYSEFGNSRNFQETWKIFENSNIVDVAIRDLELVLRFQKSKLYRIYFDVNDFQLSPDSSIYKLSVKLSNLCIRINRKIKTEQLYLKKCNQSQIMKFIQFTDPEALEKLSFFADDDDIDDRIEIEIDDIAKTEQWKKAEEFKCDFHVLNLDARDICHFTSMSIKTHSISASDLEFLKKTFINSSTFVYAFFELTIFNGNEIISNLWGPAFITELSRNWYFRIKDLEDEVLHIEIRQNFINFHVFEWRYVLTGARVQDYNES</sequence>
<name>A0AAE9A768_CAEBR</name>
<dbReference type="EMBL" id="CP090895">
    <property type="protein sequence ID" value="ULT91712.1"/>
    <property type="molecule type" value="Genomic_DNA"/>
</dbReference>
<dbReference type="Pfam" id="PF00646">
    <property type="entry name" value="F-box"/>
    <property type="match status" value="1"/>
</dbReference>
<dbReference type="PANTHER" id="PTHR23015">
    <property type="entry name" value="UNCHARACTERIZED C.ELEGANS PROTEIN"/>
    <property type="match status" value="1"/>
</dbReference>
<feature type="domain" description="F-box" evidence="1">
    <location>
        <begin position="1"/>
        <end position="54"/>
    </location>
</feature>
<reference evidence="2 3" key="1">
    <citation type="submission" date="2022-02" db="EMBL/GenBank/DDBJ databases">
        <title>Chromosome-level reference genomes for two strains of Caenorhabditis briggsae: an improved platform for comparative genomics.</title>
        <authorList>
            <person name="Stevens L."/>
            <person name="Andersen E.C."/>
        </authorList>
    </citation>
    <scope>NUCLEOTIDE SEQUENCE [LARGE SCALE GENOMIC DNA]</scope>
    <source>
        <strain evidence="2">QX1410_ONT</strain>
        <tissue evidence="2">Whole-organism</tissue>
    </source>
</reference>
<dbReference type="Pfam" id="PF01827">
    <property type="entry name" value="FTH"/>
    <property type="match status" value="1"/>
</dbReference>
<dbReference type="SUPFAM" id="SSF81383">
    <property type="entry name" value="F-box domain"/>
    <property type="match status" value="1"/>
</dbReference>
<protein>
    <recommendedName>
        <fullName evidence="1">F-box domain-containing protein</fullName>
    </recommendedName>
</protein>
<evidence type="ECO:0000313" key="3">
    <source>
        <dbReference type="Proteomes" id="UP000827892"/>
    </source>
</evidence>